<accession>A0A6A5WAT9</accession>
<organism evidence="2 3">
    <name type="scientific">Amniculicola lignicola CBS 123094</name>
    <dbReference type="NCBI Taxonomy" id="1392246"/>
    <lineage>
        <taxon>Eukaryota</taxon>
        <taxon>Fungi</taxon>
        <taxon>Dikarya</taxon>
        <taxon>Ascomycota</taxon>
        <taxon>Pezizomycotina</taxon>
        <taxon>Dothideomycetes</taxon>
        <taxon>Pleosporomycetidae</taxon>
        <taxon>Pleosporales</taxon>
        <taxon>Amniculicolaceae</taxon>
        <taxon>Amniculicola</taxon>
    </lineage>
</organism>
<gene>
    <name evidence="2" type="ORF">P154DRAFT_441462</name>
</gene>
<proteinExistence type="inferred from homology"/>
<reference evidence="2" key="1">
    <citation type="journal article" date="2020" name="Stud. Mycol.">
        <title>101 Dothideomycetes genomes: a test case for predicting lifestyles and emergence of pathogens.</title>
        <authorList>
            <person name="Haridas S."/>
            <person name="Albert R."/>
            <person name="Binder M."/>
            <person name="Bloem J."/>
            <person name="Labutti K."/>
            <person name="Salamov A."/>
            <person name="Andreopoulos B."/>
            <person name="Baker S."/>
            <person name="Barry K."/>
            <person name="Bills G."/>
            <person name="Bluhm B."/>
            <person name="Cannon C."/>
            <person name="Castanera R."/>
            <person name="Culley D."/>
            <person name="Daum C."/>
            <person name="Ezra D."/>
            <person name="Gonzalez J."/>
            <person name="Henrissat B."/>
            <person name="Kuo A."/>
            <person name="Liang C."/>
            <person name="Lipzen A."/>
            <person name="Lutzoni F."/>
            <person name="Magnuson J."/>
            <person name="Mondo S."/>
            <person name="Nolan M."/>
            <person name="Ohm R."/>
            <person name="Pangilinan J."/>
            <person name="Park H.-J."/>
            <person name="Ramirez L."/>
            <person name="Alfaro M."/>
            <person name="Sun H."/>
            <person name="Tritt A."/>
            <person name="Yoshinaga Y."/>
            <person name="Zwiers L.-H."/>
            <person name="Turgeon B."/>
            <person name="Goodwin S."/>
            <person name="Spatafora J."/>
            <person name="Crous P."/>
            <person name="Grigoriev I."/>
        </authorList>
    </citation>
    <scope>NUCLEOTIDE SEQUENCE</scope>
    <source>
        <strain evidence="2">CBS 123094</strain>
    </source>
</reference>
<dbReference type="Gene3D" id="1.25.40.10">
    <property type="entry name" value="Tetratricopeptide repeat domain"/>
    <property type="match status" value="1"/>
</dbReference>
<evidence type="ECO:0000256" key="1">
    <source>
        <dbReference type="ARBA" id="ARBA00006995"/>
    </source>
</evidence>
<sequence>MATFTNLSINDAWALNSVFNPENSLVQPKVLINPDLSYISPDPRLDLTALRQAEIAAIRALDCPDPSRDQIETAVGDLTNLISAHPTYPSAYNNRAQALALLGDTATTCTIWTDTSTAIRLASPPSLENEVSQLQGAVLAAAYTQRAKLLWKTAHSKPDLHVGRLNKHELEQMANLDFEMAGKYGNDNARKMGVLTNPYGKLCGEIVHQAIYTEFVKKPFV</sequence>
<evidence type="ECO:0000313" key="2">
    <source>
        <dbReference type="EMBL" id="KAF1997261.1"/>
    </source>
</evidence>
<keyword evidence="3" id="KW-1185">Reference proteome</keyword>
<dbReference type="InterPro" id="IPR011990">
    <property type="entry name" value="TPR-like_helical_dom_sf"/>
</dbReference>
<evidence type="ECO:0000313" key="3">
    <source>
        <dbReference type="Proteomes" id="UP000799779"/>
    </source>
</evidence>
<dbReference type="AlphaFoldDB" id="A0A6A5WAT9"/>
<dbReference type="OrthoDB" id="539634at2759"/>
<comment type="similarity">
    <text evidence="1">Belongs to the TTC36 family.</text>
</comment>
<dbReference type="PANTHER" id="PTHR21405">
    <property type="entry name" value="CDNA SEQUENCE BC021608"/>
    <property type="match status" value="1"/>
</dbReference>
<protein>
    <submittedName>
        <fullName evidence="2">Uncharacterized protein</fullName>
    </submittedName>
</protein>
<dbReference type="GO" id="GO:0006570">
    <property type="term" value="P:tyrosine metabolic process"/>
    <property type="evidence" value="ECO:0007669"/>
    <property type="project" value="TreeGrafter"/>
</dbReference>
<dbReference type="InterPro" id="IPR038906">
    <property type="entry name" value="TTC36"/>
</dbReference>
<name>A0A6A5WAT9_9PLEO</name>
<dbReference type="PANTHER" id="PTHR21405:SF0">
    <property type="entry name" value="TETRATRICOPEPTIDE REPEAT PROTEIN 36"/>
    <property type="match status" value="1"/>
</dbReference>
<dbReference type="Proteomes" id="UP000799779">
    <property type="component" value="Unassembled WGS sequence"/>
</dbReference>
<dbReference type="EMBL" id="ML977615">
    <property type="protein sequence ID" value="KAF1997261.1"/>
    <property type="molecule type" value="Genomic_DNA"/>
</dbReference>